<keyword evidence="5" id="KW-1185">Reference proteome</keyword>
<keyword evidence="2" id="KW-1133">Transmembrane helix</keyword>
<protein>
    <recommendedName>
        <fullName evidence="3">DUF6535 domain-containing protein</fullName>
    </recommendedName>
</protein>
<comment type="caution">
    <text evidence="4">The sequence shown here is derived from an EMBL/GenBank/DDBJ whole genome shotgun (WGS) entry which is preliminary data.</text>
</comment>
<feature type="region of interest" description="Disordered" evidence="1">
    <location>
        <begin position="1"/>
        <end position="27"/>
    </location>
</feature>
<proteinExistence type="predicted"/>
<dbReference type="EMBL" id="MNAD01001578">
    <property type="protein sequence ID" value="OJT03915.1"/>
    <property type="molecule type" value="Genomic_DNA"/>
</dbReference>
<evidence type="ECO:0000313" key="5">
    <source>
        <dbReference type="Proteomes" id="UP000184267"/>
    </source>
</evidence>
<dbReference type="Pfam" id="PF20153">
    <property type="entry name" value="DUF6535"/>
    <property type="match status" value="1"/>
</dbReference>
<dbReference type="OrthoDB" id="3185525at2759"/>
<sequence length="269" mass="29861">MSDPTEEGPPSLGAPTLPPAANNAKPSVGKISAGADVSVAIPDRVTIEDVHKTCKEVYTETEKTTAWTDVAVMVEKYSDKMIDQWIKEIDTNLVLISSKLDSFSINHPFVNTTQPSSTNCPNTDTAVPILRWAVWLNRLWFSGLILSLTAASIGLLSKQWLNEYSSGVFETSRHAARVRQYHLENIKAWHVDAVVDSIPVLLMISLVCFLAGLLIFLWNLHHTVAAIASVLVGMLAVFSIVVTLLPLWKPKCAYLSPQIRMIYHIWRPE</sequence>
<feature type="transmembrane region" description="Helical" evidence="2">
    <location>
        <begin position="198"/>
        <end position="218"/>
    </location>
</feature>
<feature type="domain" description="DUF6535" evidence="3">
    <location>
        <begin position="67"/>
        <end position="219"/>
    </location>
</feature>
<keyword evidence="2" id="KW-0472">Membrane</keyword>
<accession>A0A1M2V8J9</accession>
<evidence type="ECO:0000256" key="2">
    <source>
        <dbReference type="SAM" id="Phobius"/>
    </source>
</evidence>
<name>A0A1M2V8J9_TRAPU</name>
<keyword evidence="2" id="KW-0812">Transmembrane</keyword>
<feature type="transmembrane region" description="Helical" evidence="2">
    <location>
        <begin position="225"/>
        <end position="248"/>
    </location>
</feature>
<dbReference type="Proteomes" id="UP000184267">
    <property type="component" value="Unassembled WGS sequence"/>
</dbReference>
<dbReference type="InterPro" id="IPR045338">
    <property type="entry name" value="DUF6535"/>
</dbReference>
<reference evidence="4 5" key="1">
    <citation type="submission" date="2016-10" db="EMBL/GenBank/DDBJ databases">
        <title>Genome sequence of the basidiomycete white-rot fungus Trametes pubescens.</title>
        <authorList>
            <person name="Makela M.R."/>
            <person name="Granchi Z."/>
            <person name="Peng M."/>
            <person name="De Vries R.P."/>
            <person name="Grigoriev I."/>
            <person name="Riley R."/>
            <person name="Hilden K."/>
        </authorList>
    </citation>
    <scope>NUCLEOTIDE SEQUENCE [LARGE SCALE GENOMIC DNA]</scope>
    <source>
        <strain evidence="4 5">FBCC735</strain>
    </source>
</reference>
<evidence type="ECO:0000256" key="1">
    <source>
        <dbReference type="SAM" id="MobiDB-lite"/>
    </source>
</evidence>
<dbReference type="OMA" id="LSAIWIN"/>
<evidence type="ECO:0000259" key="3">
    <source>
        <dbReference type="Pfam" id="PF20153"/>
    </source>
</evidence>
<feature type="transmembrane region" description="Helical" evidence="2">
    <location>
        <begin position="139"/>
        <end position="157"/>
    </location>
</feature>
<gene>
    <name evidence="4" type="ORF">TRAPUB_5416</name>
</gene>
<dbReference type="AlphaFoldDB" id="A0A1M2V8J9"/>
<evidence type="ECO:0000313" key="4">
    <source>
        <dbReference type="EMBL" id="OJT03915.1"/>
    </source>
</evidence>
<organism evidence="4 5">
    <name type="scientific">Trametes pubescens</name>
    <name type="common">White-rot fungus</name>
    <dbReference type="NCBI Taxonomy" id="154538"/>
    <lineage>
        <taxon>Eukaryota</taxon>
        <taxon>Fungi</taxon>
        <taxon>Dikarya</taxon>
        <taxon>Basidiomycota</taxon>
        <taxon>Agaricomycotina</taxon>
        <taxon>Agaricomycetes</taxon>
        <taxon>Polyporales</taxon>
        <taxon>Polyporaceae</taxon>
        <taxon>Trametes</taxon>
    </lineage>
</organism>